<feature type="transmembrane region" description="Helical" evidence="1">
    <location>
        <begin position="84"/>
        <end position="107"/>
    </location>
</feature>
<dbReference type="EMBL" id="AP019695">
    <property type="protein sequence ID" value="BBK22266.1"/>
    <property type="molecule type" value="Genomic_DNA"/>
</dbReference>
<accession>A0A6N4TGF1</accession>
<gene>
    <name evidence="2" type="ORF">Aargi30884_11690</name>
</gene>
<keyword evidence="1" id="KW-0472">Membrane</keyword>
<reference evidence="3" key="1">
    <citation type="submission" date="2019-05" db="EMBL/GenBank/DDBJ databases">
        <title>Complete genome sequencing of Absiella argi strain JCM 30884.</title>
        <authorList>
            <person name="Sakamoto M."/>
            <person name="Murakami T."/>
            <person name="Mori H."/>
        </authorList>
    </citation>
    <scope>NUCLEOTIDE SEQUENCE [LARGE SCALE GENOMIC DNA]</scope>
    <source>
        <strain evidence="3">JCM 30884</strain>
    </source>
</reference>
<proteinExistence type="predicted"/>
<protein>
    <submittedName>
        <fullName evidence="2">Uncharacterized protein</fullName>
    </submittedName>
</protein>
<evidence type="ECO:0000256" key="1">
    <source>
        <dbReference type="SAM" id="Phobius"/>
    </source>
</evidence>
<keyword evidence="1" id="KW-0812">Transmembrane</keyword>
<sequence length="108" mass="12216">MAKKGKTTQQTAARKVIDILKKNYAFSPDTAIGYDKIGKIPMPTQIIAYTIANLMDNGVVKRTDDEKYYFDQKAWDKVVRKVNFAYAGLLGIPVIALLFVLLLQYLLK</sequence>
<organism evidence="2 3">
    <name type="scientific">Amedibacterium intestinale</name>
    <dbReference type="NCBI Taxonomy" id="2583452"/>
    <lineage>
        <taxon>Bacteria</taxon>
        <taxon>Bacillati</taxon>
        <taxon>Bacillota</taxon>
        <taxon>Erysipelotrichia</taxon>
        <taxon>Erysipelotrichales</taxon>
        <taxon>Erysipelotrichaceae</taxon>
        <taxon>Amedibacterium</taxon>
    </lineage>
</organism>
<dbReference type="RefSeq" id="WP_115715427.1">
    <property type="nucleotide sequence ID" value="NZ_AP019695.1"/>
</dbReference>
<dbReference type="Proteomes" id="UP000464754">
    <property type="component" value="Chromosome"/>
</dbReference>
<evidence type="ECO:0000313" key="2">
    <source>
        <dbReference type="EMBL" id="BBK22266.1"/>
    </source>
</evidence>
<dbReference type="KEGG" id="aarg:Aargi30884_11690"/>
<evidence type="ECO:0000313" key="3">
    <source>
        <dbReference type="Proteomes" id="UP000464754"/>
    </source>
</evidence>
<keyword evidence="3" id="KW-1185">Reference proteome</keyword>
<keyword evidence="1" id="KW-1133">Transmembrane helix</keyword>
<name>A0A6N4TGF1_9FIRM</name>
<dbReference type="AlphaFoldDB" id="A0A6N4TGF1"/>